<dbReference type="InterPro" id="IPR029057">
    <property type="entry name" value="PRTase-like"/>
</dbReference>
<keyword evidence="13" id="KW-1185">Reference proteome</keyword>
<keyword evidence="5" id="KW-0328">Glycosyltransferase</keyword>
<dbReference type="InterPro" id="IPR005854">
    <property type="entry name" value="PurF"/>
</dbReference>
<keyword evidence="7" id="KW-0658">Purine biosynthesis</keyword>
<dbReference type="Pfam" id="PF00156">
    <property type="entry name" value="Pribosyltran"/>
    <property type="match status" value="1"/>
</dbReference>
<dbReference type="Proteomes" id="UP000836841">
    <property type="component" value="Chromosome 7"/>
</dbReference>
<gene>
    <name evidence="12" type="ORF">TAV2_LOCUS23945</name>
</gene>
<dbReference type="InterPro" id="IPR000836">
    <property type="entry name" value="PRTase_dom"/>
</dbReference>
<name>A0AAU9SV79_THLAR</name>
<sequence>MVLSSVFPWLRDTPITTSRPSHLQIHYKPPKTSRFKTTYVVIARSSSFMAFSVETSSLFPYPLSANPKKVSQNTLIPFFVKPCLQPHVSKTLGFSVSRRIRPLSPVFSSLTQVANEDGEDKLHEECGVVGIYGDPEASRLSYLALHALQHRGQEGAGIVTVNQNGLESITGVGLVSDVFTESKLNSLPGDIAIGHVRYSTSGASMLKNVQPFIASCKLGSLAVAHNGNFVNYKQLKTELEEKGSIFITSSDTELVLHLIAKSKAKTFLLRIIDACEKLRGAYSMVFVFEDKLIAVRDPFGFRPLVMGRRSNGAVVFASETCALDLIDASYEREVCPGEIVVVDRDDGDSSVFMIPHPEPKQCVFEHGYFSQPNSIVFGRSVYETRHMYGEILATVAPVDCDVVIAVPDSGTVAALGYAAKAGVPFQIGLLRSHYAKRTFIEPTQNIRDFAVKTKLSPVRAVLEGKRVVVVDDSIVRGTTSMKIVRRLRDAGAKEVHMRIALPPMIASCYYGVDTPRSQELISSKMSVEEIQKYINCDSLAFLPLNSLKQVYGPVESHSYCYACFTSKYPLTATETEDKITERDSTLSEL</sequence>
<evidence type="ECO:0000313" key="13">
    <source>
        <dbReference type="Proteomes" id="UP000836841"/>
    </source>
</evidence>
<comment type="catalytic activity">
    <reaction evidence="10">
        <text>5-phospho-beta-D-ribosylamine + L-glutamate + diphosphate = 5-phospho-alpha-D-ribose 1-diphosphate + L-glutamine + H2O</text>
        <dbReference type="Rhea" id="RHEA:14905"/>
        <dbReference type="ChEBI" id="CHEBI:15377"/>
        <dbReference type="ChEBI" id="CHEBI:29985"/>
        <dbReference type="ChEBI" id="CHEBI:33019"/>
        <dbReference type="ChEBI" id="CHEBI:58017"/>
        <dbReference type="ChEBI" id="CHEBI:58359"/>
        <dbReference type="ChEBI" id="CHEBI:58681"/>
        <dbReference type="EC" id="2.4.2.14"/>
    </reaction>
</comment>
<dbReference type="PANTHER" id="PTHR11907">
    <property type="entry name" value="AMIDOPHOSPHORIBOSYLTRANSFERASE"/>
    <property type="match status" value="1"/>
</dbReference>
<dbReference type="Pfam" id="PF13537">
    <property type="entry name" value="GATase_7"/>
    <property type="match status" value="1"/>
</dbReference>
<feature type="domain" description="Glutamine amidotransferase type-2" evidence="11">
    <location>
        <begin position="126"/>
        <end position="345"/>
    </location>
</feature>
<evidence type="ECO:0000256" key="10">
    <source>
        <dbReference type="ARBA" id="ARBA00048430"/>
    </source>
</evidence>
<comment type="similarity">
    <text evidence="3">In the C-terminal section; belongs to the purine/pyrimidine phosphoribosyltransferase family.</text>
</comment>
<dbReference type="GO" id="GO:0009113">
    <property type="term" value="P:purine nucleobase biosynthetic process"/>
    <property type="evidence" value="ECO:0007669"/>
    <property type="project" value="InterPro"/>
</dbReference>
<evidence type="ECO:0000256" key="4">
    <source>
        <dbReference type="ARBA" id="ARBA00011941"/>
    </source>
</evidence>
<dbReference type="Gene3D" id="3.60.20.10">
    <property type="entry name" value="Glutamine Phosphoribosylpyrophosphate, subunit 1, domain 1"/>
    <property type="match status" value="1"/>
</dbReference>
<evidence type="ECO:0000256" key="8">
    <source>
        <dbReference type="ARBA" id="ARBA00022962"/>
    </source>
</evidence>
<comment type="cofactor">
    <cofactor evidence="1">
        <name>[4Fe-4S] cluster</name>
        <dbReference type="ChEBI" id="CHEBI:49883"/>
    </cofactor>
</comment>
<evidence type="ECO:0000256" key="7">
    <source>
        <dbReference type="ARBA" id="ARBA00022755"/>
    </source>
</evidence>
<dbReference type="GO" id="GO:0006164">
    <property type="term" value="P:purine nucleotide biosynthetic process"/>
    <property type="evidence" value="ECO:0007669"/>
    <property type="project" value="UniProtKB-KW"/>
</dbReference>
<evidence type="ECO:0000256" key="5">
    <source>
        <dbReference type="ARBA" id="ARBA00022676"/>
    </source>
</evidence>
<dbReference type="GO" id="GO:0051536">
    <property type="term" value="F:iron-sulfur cluster binding"/>
    <property type="evidence" value="ECO:0007669"/>
    <property type="project" value="UniProtKB-KW"/>
</dbReference>
<evidence type="ECO:0000259" key="11">
    <source>
        <dbReference type="PROSITE" id="PS51278"/>
    </source>
</evidence>
<dbReference type="CDD" id="cd00715">
    <property type="entry name" value="GPATase_N"/>
    <property type="match status" value="1"/>
</dbReference>
<organism evidence="12 13">
    <name type="scientific">Thlaspi arvense</name>
    <name type="common">Field penny-cress</name>
    <dbReference type="NCBI Taxonomy" id="13288"/>
    <lineage>
        <taxon>Eukaryota</taxon>
        <taxon>Viridiplantae</taxon>
        <taxon>Streptophyta</taxon>
        <taxon>Embryophyta</taxon>
        <taxon>Tracheophyta</taxon>
        <taxon>Spermatophyta</taxon>
        <taxon>Magnoliopsida</taxon>
        <taxon>eudicotyledons</taxon>
        <taxon>Gunneridae</taxon>
        <taxon>Pentapetalae</taxon>
        <taxon>rosids</taxon>
        <taxon>malvids</taxon>
        <taxon>Brassicales</taxon>
        <taxon>Brassicaceae</taxon>
        <taxon>Thlaspideae</taxon>
        <taxon>Thlaspi</taxon>
    </lineage>
</organism>
<keyword evidence="8" id="KW-0315">Glutamine amidotransferase</keyword>
<dbReference type="AlphaFoldDB" id="A0AAU9SV79"/>
<keyword evidence="9" id="KW-0479">Metal-binding</keyword>
<evidence type="ECO:0000256" key="2">
    <source>
        <dbReference type="ARBA" id="ARBA00005209"/>
    </source>
</evidence>
<dbReference type="NCBIfam" id="TIGR01134">
    <property type="entry name" value="purF"/>
    <property type="match status" value="1"/>
</dbReference>
<keyword evidence="6" id="KW-0808">Transferase</keyword>
<dbReference type="PROSITE" id="PS51278">
    <property type="entry name" value="GATASE_TYPE_2"/>
    <property type="match status" value="1"/>
</dbReference>
<dbReference type="InterPro" id="IPR017932">
    <property type="entry name" value="GATase_2_dom"/>
</dbReference>
<evidence type="ECO:0000256" key="1">
    <source>
        <dbReference type="ARBA" id="ARBA00001966"/>
    </source>
</evidence>
<dbReference type="SUPFAM" id="SSF53271">
    <property type="entry name" value="PRTase-like"/>
    <property type="match status" value="1"/>
</dbReference>
<accession>A0AAU9SV79</accession>
<reference evidence="12 13" key="1">
    <citation type="submission" date="2022-03" db="EMBL/GenBank/DDBJ databases">
        <authorList>
            <person name="Nunn A."/>
            <person name="Chopra R."/>
            <person name="Nunn A."/>
            <person name="Contreras Garrido A."/>
        </authorList>
    </citation>
    <scope>NUCLEOTIDE SEQUENCE [LARGE SCALE GENOMIC DNA]</scope>
</reference>
<dbReference type="EC" id="2.4.2.14" evidence="4"/>
<dbReference type="HAMAP" id="MF_01931">
    <property type="entry name" value="PurF"/>
    <property type="match status" value="1"/>
</dbReference>
<dbReference type="InterPro" id="IPR035584">
    <property type="entry name" value="PurF_N"/>
</dbReference>
<dbReference type="CDD" id="cd06223">
    <property type="entry name" value="PRTases_typeI"/>
    <property type="match status" value="1"/>
</dbReference>
<evidence type="ECO:0000256" key="9">
    <source>
        <dbReference type="ARBA" id="ARBA00023014"/>
    </source>
</evidence>
<dbReference type="InterPro" id="IPR029055">
    <property type="entry name" value="Ntn_hydrolases_N"/>
</dbReference>
<proteinExistence type="inferred from homology"/>
<dbReference type="Gene3D" id="3.40.50.2020">
    <property type="match status" value="1"/>
</dbReference>
<keyword evidence="9" id="KW-0411">Iron-sulfur</keyword>
<keyword evidence="9" id="KW-0408">Iron</keyword>
<dbReference type="GO" id="GO:0004044">
    <property type="term" value="F:amidophosphoribosyltransferase activity"/>
    <property type="evidence" value="ECO:0007669"/>
    <property type="project" value="UniProtKB-EC"/>
</dbReference>
<evidence type="ECO:0000313" key="12">
    <source>
        <dbReference type="EMBL" id="CAH2075867.1"/>
    </source>
</evidence>
<comment type="pathway">
    <text evidence="2">Purine metabolism; IMP biosynthesis via de novo pathway; N(1)-(5-phospho-D-ribosyl)glycinamide from 5-phospho-alpha-D-ribose 1-diphosphate: step 1/2.</text>
</comment>
<dbReference type="EMBL" id="OU466863">
    <property type="protein sequence ID" value="CAH2075867.1"/>
    <property type="molecule type" value="Genomic_DNA"/>
</dbReference>
<dbReference type="SUPFAM" id="SSF56235">
    <property type="entry name" value="N-terminal nucleophile aminohydrolases (Ntn hydrolases)"/>
    <property type="match status" value="1"/>
</dbReference>
<evidence type="ECO:0000256" key="6">
    <source>
        <dbReference type="ARBA" id="ARBA00022679"/>
    </source>
</evidence>
<protein>
    <recommendedName>
        <fullName evidence="4">amidophosphoribosyltransferase</fullName>
        <ecNumber evidence="4">2.4.2.14</ecNumber>
    </recommendedName>
</protein>
<feature type="non-terminal residue" evidence="12">
    <location>
        <position position="589"/>
    </location>
</feature>
<evidence type="ECO:0000256" key="3">
    <source>
        <dbReference type="ARBA" id="ARBA00010138"/>
    </source>
</evidence>